<organism evidence="2 3">
    <name type="scientific">Paralvinella palmiformis</name>
    <dbReference type="NCBI Taxonomy" id="53620"/>
    <lineage>
        <taxon>Eukaryota</taxon>
        <taxon>Metazoa</taxon>
        <taxon>Spiralia</taxon>
        <taxon>Lophotrochozoa</taxon>
        <taxon>Annelida</taxon>
        <taxon>Polychaeta</taxon>
        <taxon>Sedentaria</taxon>
        <taxon>Canalipalpata</taxon>
        <taxon>Terebellida</taxon>
        <taxon>Terebelliformia</taxon>
        <taxon>Alvinellidae</taxon>
        <taxon>Paralvinella</taxon>
    </lineage>
</organism>
<evidence type="ECO:0000256" key="1">
    <source>
        <dbReference type="SAM" id="SignalP"/>
    </source>
</evidence>
<protein>
    <submittedName>
        <fullName evidence="2">Uncharacterized protein</fullName>
    </submittedName>
</protein>
<reference evidence="2" key="1">
    <citation type="journal article" date="2023" name="Mol. Biol. Evol.">
        <title>Third-Generation Sequencing Reveals the Adaptive Role of the Epigenome in Three Deep-Sea Polychaetes.</title>
        <authorList>
            <person name="Perez M."/>
            <person name="Aroh O."/>
            <person name="Sun Y."/>
            <person name="Lan Y."/>
            <person name="Juniper S.K."/>
            <person name="Young C.R."/>
            <person name="Angers B."/>
            <person name="Qian P.Y."/>
        </authorList>
    </citation>
    <scope>NUCLEOTIDE SEQUENCE</scope>
    <source>
        <strain evidence="2">P08H-3</strain>
    </source>
</reference>
<proteinExistence type="predicted"/>
<name>A0AAD9KCE9_9ANNE</name>
<feature type="signal peptide" evidence="1">
    <location>
        <begin position="1"/>
        <end position="18"/>
    </location>
</feature>
<gene>
    <name evidence="2" type="ORF">LSH36_12g09031</name>
</gene>
<dbReference type="AlphaFoldDB" id="A0AAD9KCE9"/>
<feature type="chain" id="PRO_5041916362" evidence="1">
    <location>
        <begin position="19"/>
        <end position="96"/>
    </location>
</feature>
<evidence type="ECO:0000313" key="2">
    <source>
        <dbReference type="EMBL" id="KAK2169083.1"/>
    </source>
</evidence>
<keyword evidence="3" id="KW-1185">Reference proteome</keyword>
<comment type="caution">
    <text evidence="2">The sequence shown here is derived from an EMBL/GenBank/DDBJ whole genome shotgun (WGS) entry which is preliminary data.</text>
</comment>
<keyword evidence="1" id="KW-0732">Signal</keyword>
<accession>A0AAD9KCE9</accession>
<sequence length="96" mass="10626">MKTILLFAFLALIALSAADIGTGLRPVPGGIAAPYRNDFRQHVVNRVAELKGASSGTARYYGVPGSGRYYGYYNPGYYYGYQGYYGGYPYGYRFAY</sequence>
<evidence type="ECO:0000313" key="3">
    <source>
        <dbReference type="Proteomes" id="UP001208570"/>
    </source>
</evidence>
<dbReference type="Proteomes" id="UP001208570">
    <property type="component" value="Unassembled WGS sequence"/>
</dbReference>
<dbReference type="EMBL" id="JAODUP010000012">
    <property type="protein sequence ID" value="KAK2169083.1"/>
    <property type="molecule type" value="Genomic_DNA"/>
</dbReference>